<dbReference type="InterPro" id="IPR015890">
    <property type="entry name" value="Chorismate_C"/>
</dbReference>
<feature type="non-terminal residue" evidence="2">
    <location>
        <position position="486"/>
    </location>
</feature>
<protein>
    <submittedName>
        <fullName evidence="2">Aminodeoxychorismate synthase component I</fullName>
    </submittedName>
</protein>
<dbReference type="PANTHER" id="PTHR11236">
    <property type="entry name" value="AMINOBENZOATE/ANTHRANILATE SYNTHASE"/>
    <property type="match status" value="1"/>
</dbReference>
<dbReference type="Proteomes" id="UP000523795">
    <property type="component" value="Unassembled WGS sequence"/>
</dbReference>
<dbReference type="Pfam" id="PF00425">
    <property type="entry name" value="Chorismate_bind"/>
    <property type="match status" value="1"/>
</dbReference>
<dbReference type="InterPro" id="IPR005801">
    <property type="entry name" value="ADC_synthase"/>
</dbReference>
<evidence type="ECO:0000313" key="2">
    <source>
        <dbReference type="EMBL" id="NKX52255.1"/>
    </source>
</evidence>
<dbReference type="SUPFAM" id="SSF56322">
    <property type="entry name" value="ADC synthase"/>
    <property type="match status" value="1"/>
</dbReference>
<reference evidence="2 3" key="1">
    <citation type="submission" date="2020-04" db="EMBL/GenBank/DDBJ databases">
        <authorList>
            <person name="Liu S."/>
        </authorList>
    </citation>
    <scope>NUCLEOTIDE SEQUENCE [LARGE SCALE GENOMIC DNA]</scope>
    <source>
        <strain evidence="2 3">CGMCC 1.15091</strain>
    </source>
</reference>
<name>A0ABX1JSG5_9MICC</name>
<feature type="domain" description="Chorismate-utilising enzyme C-terminal" evidence="1">
    <location>
        <begin position="315"/>
        <end position="483"/>
    </location>
</feature>
<dbReference type="InterPro" id="IPR019999">
    <property type="entry name" value="Anth_synth_I-like"/>
</dbReference>
<dbReference type="EMBL" id="JAAZSR010000461">
    <property type="protein sequence ID" value="NKX52255.1"/>
    <property type="molecule type" value="Genomic_DNA"/>
</dbReference>
<dbReference type="Gene3D" id="3.60.120.10">
    <property type="entry name" value="Anthranilate synthase"/>
    <property type="match status" value="1"/>
</dbReference>
<sequence length="486" mass="51670">GAAHAAARESIDATIWIEAAAAGRRSRALARDGAGYEPYWDIWAAQEEAWLAGDDVGGQADILVHGPGGEDTPAQVLHALASLPQLEALLAPEHAHLARLRGSRIIAERVDAYPDGERLFARLYGQSARAVWLDSSDACPAASPADPPARARSALSILADDAGSFGRYAEHRAGTTRVTAGPVTTRVRGPFFRWLESAWAGGPGLPDEVPGEYALGWIGHLGYEPKRGAGARDVVPQMPDAALAFAGRAVLLDHARRCTWLLALSDDDGPAGDEARRWLAAARAAVTATGPAGSGPAGGAAPAFPRLQFALRDSREQYLAKIRSAQDQIREGNSYEVCLTTQLEARTPEPLDGLRTYAALRRRNPAPFASYLRLGGLSVASTSPERFLRISAGGALRAGPIKGSRRRDPDPAADAALRRDLLASRKDRAENIMIVDLLRNDLSHFAVPGSVRVSRLCAVESSATVHQMVSTIDAQLAPEAVRAEAV</sequence>
<accession>A0ABX1JSG5</accession>
<comment type="caution">
    <text evidence="2">The sequence shown here is derived from an EMBL/GenBank/DDBJ whole genome shotgun (WGS) entry which is preliminary data.</text>
</comment>
<feature type="non-terminal residue" evidence="2">
    <location>
        <position position="1"/>
    </location>
</feature>
<gene>
    <name evidence="2" type="ORF">HER39_17100</name>
</gene>
<evidence type="ECO:0000259" key="1">
    <source>
        <dbReference type="Pfam" id="PF00425"/>
    </source>
</evidence>
<keyword evidence="3" id="KW-1185">Reference proteome</keyword>
<proteinExistence type="predicted"/>
<evidence type="ECO:0000313" key="3">
    <source>
        <dbReference type="Proteomes" id="UP000523795"/>
    </source>
</evidence>
<organism evidence="2 3">
    <name type="scientific">Arthrobacter deserti</name>
    <dbReference type="NCBI Taxonomy" id="1742687"/>
    <lineage>
        <taxon>Bacteria</taxon>
        <taxon>Bacillati</taxon>
        <taxon>Actinomycetota</taxon>
        <taxon>Actinomycetes</taxon>
        <taxon>Micrococcales</taxon>
        <taxon>Micrococcaceae</taxon>
        <taxon>Arthrobacter</taxon>
    </lineage>
</organism>
<dbReference type="PANTHER" id="PTHR11236:SF18">
    <property type="entry name" value="AMINODEOXYCHORISMATE SYNTHASE"/>
    <property type="match status" value="1"/>
</dbReference>